<sequence length="373" mass="41512">MILYPDPPTSLADFPVSAFLLSGAITVTCPQPTFGKEPAALMQLVLKRRPPWENEFRQIYSVARAHHGGFEETVNALQPLAKSLGVLALSYATDIKGLEHGDALLQASGAKAAEWQPLIGGNRAATGFFRHLSEQYLDFDKDLEALYRYCDHLYKENLVPLTLLKIYLTRLAFTDTLREMPDMPLLLTNERLPAFLAQLPVDVDVDEAGKEEDRHRLIAWELFQRLVSPRFGVLDAKGVEVLRSLHENKREEIERLRERCSVMAYEVAPSATAPAFEKVIATKASKEIRELFELDSKTNREYIAGIFSDAKTWAAFAAAVSFLVSGAPLLLSAGGAISALSLVGANGVKVAYQRKEKLRQSDFALLYSIARMR</sequence>
<gene>
    <name evidence="1" type="ORF">AWB65_01503</name>
</gene>
<evidence type="ECO:0000313" key="2">
    <source>
        <dbReference type="Proteomes" id="UP000054977"/>
    </source>
</evidence>
<dbReference type="Proteomes" id="UP000054977">
    <property type="component" value="Unassembled WGS sequence"/>
</dbReference>
<proteinExistence type="predicted"/>
<comment type="caution">
    <text evidence="1">The sequence shown here is derived from an EMBL/GenBank/DDBJ whole genome shotgun (WGS) entry which is preliminary data.</text>
</comment>
<evidence type="ECO:0000313" key="1">
    <source>
        <dbReference type="EMBL" id="SAL25974.1"/>
    </source>
</evidence>
<keyword evidence="2" id="KW-1185">Reference proteome</keyword>
<dbReference type="EMBL" id="FCNW02000004">
    <property type="protein sequence ID" value="SAL25974.1"/>
    <property type="molecule type" value="Genomic_DNA"/>
</dbReference>
<reference evidence="1" key="1">
    <citation type="submission" date="2016-01" db="EMBL/GenBank/DDBJ databases">
        <authorList>
            <person name="Peeters C."/>
        </authorList>
    </citation>
    <scope>NUCLEOTIDE SEQUENCE [LARGE SCALE GENOMIC DNA]</scope>
    <source>
        <strain evidence="1">LMG 22934</strain>
    </source>
</reference>
<organism evidence="1 2">
    <name type="scientific">Caballeronia humi</name>
    <dbReference type="NCBI Taxonomy" id="326474"/>
    <lineage>
        <taxon>Bacteria</taxon>
        <taxon>Pseudomonadati</taxon>
        <taxon>Pseudomonadota</taxon>
        <taxon>Betaproteobacteria</taxon>
        <taxon>Burkholderiales</taxon>
        <taxon>Burkholderiaceae</taxon>
        <taxon>Caballeronia</taxon>
    </lineage>
</organism>
<dbReference type="AlphaFoldDB" id="A0A158G1J0"/>
<dbReference type="RefSeq" id="WP_087666529.1">
    <property type="nucleotide sequence ID" value="NZ_FCNW02000004.1"/>
</dbReference>
<name>A0A158G1J0_9BURK</name>
<accession>A0A158G1J0</accession>
<protein>
    <submittedName>
        <fullName evidence="1">Uncharacterized protein</fullName>
    </submittedName>
</protein>
<dbReference type="STRING" id="326474.AWB65_01503"/>